<dbReference type="WBParaSite" id="BTMF_0001393601-mRNA-1">
    <property type="protein sequence ID" value="BTMF_0001393601-mRNA-1"/>
    <property type="gene ID" value="BTMF_0001393601"/>
</dbReference>
<evidence type="ECO:0000313" key="1">
    <source>
        <dbReference type="WBParaSite" id="BTMF_0001393601-mRNA-1"/>
    </source>
</evidence>
<accession>A0A0R3R1P9</accession>
<dbReference type="AlphaFoldDB" id="A0A0R3R1P9"/>
<reference evidence="1" key="1">
    <citation type="submission" date="2017-02" db="UniProtKB">
        <authorList>
            <consortium name="WormBaseParasite"/>
        </authorList>
    </citation>
    <scope>IDENTIFICATION</scope>
</reference>
<sequence length="111" mass="12875">LFVHEREYNVSCTSNYQDVKKGERKDSNQRCRRSIRKYIEMTKDGFTATTNRTRSISPIIDKVLRKQQLHGVIDDENFRDDQNFLKGTKISVAIAQSELSFVAKKLEEGFG</sequence>
<name>A0A0R3R1P9_9BILA</name>
<proteinExistence type="predicted"/>
<organism evidence="1">
    <name type="scientific">Brugia timori</name>
    <dbReference type="NCBI Taxonomy" id="42155"/>
    <lineage>
        <taxon>Eukaryota</taxon>
        <taxon>Metazoa</taxon>
        <taxon>Ecdysozoa</taxon>
        <taxon>Nematoda</taxon>
        <taxon>Chromadorea</taxon>
        <taxon>Rhabditida</taxon>
        <taxon>Spirurina</taxon>
        <taxon>Spiruromorpha</taxon>
        <taxon>Filarioidea</taxon>
        <taxon>Onchocercidae</taxon>
        <taxon>Brugia</taxon>
    </lineage>
</organism>
<protein>
    <submittedName>
        <fullName evidence="1">Reverse transcriptase domain-containing protein</fullName>
    </submittedName>
</protein>